<keyword evidence="1" id="KW-0812">Transmembrane</keyword>
<evidence type="ECO:0000256" key="1">
    <source>
        <dbReference type="SAM" id="Phobius"/>
    </source>
</evidence>
<dbReference type="Proteomes" id="UP001596230">
    <property type="component" value="Unassembled WGS sequence"/>
</dbReference>
<protein>
    <submittedName>
        <fullName evidence="2">Uncharacterized protein</fullName>
    </submittedName>
</protein>
<dbReference type="EMBL" id="JBHSUB010000005">
    <property type="protein sequence ID" value="MFC6377121.1"/>
    <property type="molecule type" value="Genomic_DNA"/>
</dbReference>
<comment type="caution">
    <text evidence="2">The sequence shown here is derived from an EMBL/GenBank/DDBJ whole genome shotgun (WGS) entry which is preliminary data.</text>
</comment>
<feature type="transmembrane region" description="Helical" evidence="1">
    <location>
        <begin position="43"/>
        <end position="63"/>
    </location>
</feature>
<gene>
    <name evidence="2" type="ORF">ACFP9W_03275</name>
</gene>
<evidence type="ECO:0000313" key="2">
    <source>
        <dbReference type="EMBL" id="MFC6377121.1"/>
    </source>
</evidence>
<accession>A0ABW1VTR4</accession>
<keyword evidence="1" id="KW-0472">Membrane</keyword>
<organism evidence="2 3">
    <name type="scientific">Tatumella terrea</name>
    <dbReference type="NCBI Taxonomy" id="419007"/>
    <lineage>
        <taxon>Bacteria</taxon>
        <taxon>Pseudomonadati</taxon>
        <taxon>Pseudomonadota</taxon>
        <taxon>Gammaproteobacteria</taxon>
        <taxon>Enterobacterales</taxon>
        <taxon>Erwiniaceae</taxon>
        <taxon>Tatumella</taxon>
    </lineage>
</organism>
<reference evidence="3" key="1">
    <citation type="journal article" date="2019" name="Int. J. Syst. Evol. Microbiol.">
        <title>The Global Catalogue of Microorganisms (GCM) 10K type strain sequencing project: providing services to taxonomists for standard genome sequencing and annotation.</title>
        <authorList>
            <consortium name="The Broad Institute Genomics Platform"/>
            <consortium name="The Broad Institute Genome Sequencing Center for Infectious Disease"/>
            <person name="Wu L."/>
            <person name="Ma J."/>
        </authorList>
    </citation>
    <scope>NUCLEOTIDE SEQUENCE [LARGE SCALE GENOMIC DNA]</scope>
    <source>
        <strain evidence="3">CGMCC 1.18518</strain>
    </source>
</reference>
<proteinExistence type="predicted"/>
<feature type="non-terminal residue" evidence="2">
    <location>
        <position position="1"/>
    </location>
</feature>
<name>A0ABW1VTR4_9GAMM</name>
<keyword evidence="3" id="KW-1185">Reference proteome</keyword>
<evidence type="ECO:0000313" key="3">
    <source>
        <dbReference type="Proteomes" id="UP001596230"/>
    </source>
</evidence>
<sequence>SSHSKILRNPMFSHDCCVDQLNLQLSIWRKAATLFGDDDPEGFILLSTFLANLVLAVAGYKWVVRCLEKRMNKPG</sequence>
<keyword evidence="1" id="KW-1133">Transmembrane helix</keyword>